<dbReference type="HAMAP" id="MF_01114">
    <property type="entry name" value="RecX"/>
    <property type="match status" value="1"/>
</dbReference>
<gene>
    <name evidence="5 9" type="primary">recX</name>
    <name evidence="9" type="ORF">ACJDUH_06345</name>
</gene>
<dbReference type="RefSeq" id="WP_406764313.1">
    <property type="nucleotide sequence ID" value="NZ_JBJHZY010000001.1"/>
</dbReference>
<evidence type="ECO:0000256" key="3">
    <source>
        <dbReference type="ARBA" id="ARBA00018111"/>
    </source>
</evidence>
<dbReference type="InterPro" id="IPR036388">
    <property type="entry name" value="WH-like_DNA-bd_sf"/>
</dbReference>
<comment type="similarity">
    <text evidence="2 5">Belongs to the RecX family.</text>
</comment>
<evidence type="ECO:0000259" key="6">
    <source>
        <dbReference type="Pfam" id="PF02631"/>
    </source>
</evidence>
<protein>
    <recommendedName>
        <fullName evidence="3 5">Regulatory protein RecX</fullName>
    </recommendedName>
</protein>
<dbReference type="Proteomes" id="UP001623661">
    <property type="component" value="Unassembled WGS sequence"/>
</dbReference>
<dbReference type="Pfam" id="PF21981">
    <property type="entry name" value="RecX_HTH3"/>
    <property type="match status" value="1"/>
</dbReference>
<dbReference type="NCBIfam" id="NF001058">
    <property type="entry name" value="PRK00117.4-1"/>
    <property type="match status" value="1"/>
</dbReference>
<reference evidence="9 10" key="1">
    <citation type="submission" date="2024-11" db="EMBL/GenBank/DDBJ databases">
        <authorList>
            <person name="Heng Y.C."/>
            <person name="Lim A.C.H."/>
            <person name="Lee J.K.Y."/>
            <person name="Kittelmann S."/>
        </authorList>
    </citation>
    <scope>NUCLEOTIDE SEQUENCE [LARGE SCALE GENOMIC DNA]</scope>
    <source>
        <strain evidence="9 10">WILCCON 0202</strain>
    </source>
</reference>
<evidence type="ECO:0000259" key="8">
    <source>
        <dbReference type="Pfam" id="PF21982"/>
    </source>
</evidence>
<keyword evidence="4 5" id="KW-0963">Cytoplasm</keyword>
<dbReference type="Pfam" id="PF21982">
    <property type="entry name" value="RecX_HTH1"/>
    <property type="match status" value="1"/>
</dbReference>
<evidence type="ECO:0000256" key="4">
    <source>
        <dbReference type="ARBA" id="ARBA00022490"/>
    </source>
</evidence>
<name>A0ABW8TQH6_9CLOT</name>
<evidence type="ECO:0000259" key="7">
    <source>
        <dbReference type="Pfam" id="PF21981"/>
    </source>
</evidence>
<comment type="function">
    <text evidence="5">Modulates RecA activity.</text>
</comment>
<feature type="domain" description="RecX third three-helical" evidence="7">
    <location>
        <begin position="154"/>
        <end position="203"/>
    </location>
</feature>
<feature type="domain" description="RecX second three-helical" evidence="6">
    <location>
        <begin position="109"/>
        <end position="145"/>
    </location>
</feature>
<comment type="subcellular location">
    <subcellularLocation>
        <location evidence="1 5">Cytoplasm</location>
    </subcellularLocation>
</comment>
<evidence type="ECO:0000313" key="9">
    <source>
        <dbReference type="EMBL" id="MFL0267719.1"/>
    </source>
</evidence>
<organism evidence="9 10">
    <name type="scientific">Candidatus Clostridium radicumherbarum</name>
    <dbReference type="NCBI Taxonomy" id="3381662"/>
    <lineage>
        <taxon>Bacteria</taxon>
        <taxon>Bacillati</taxon>
        <taxon>Bacillota</taxon>
        <taxon>Clostridia</taxon>
        <taxon>Eubacteriales</taxon>
        <taxon>Clostridiaceae</taxon>
        <taxon>Clostridium</taxon>
    </lineage>
</organism>
<comment type="caution">
    <text evidence="9">The sequence shown here is derived from an EMBL/GenBank/DDBJ whole genome shotgun (WGS) entry which is preliminary data.</text>
</comment>
<evidence type="ECO:0000313" key="10">
    <source>
        <dbReference type="Proteomes" id="UP001623661"/>
    </source>
</evidence>
<feature type="domain" description="RecX first three-helical" evidence="8">
    <location>
        <begin position="63"/>
        <end position="102"/>
    </location>
</feature>
<dbReference type="Gene3D" id="1.10.10.10">
    <property type="entry name" value="Winged helix-like DNA-binding domain superfamily/Winged helix DNA-binding domain"/>
    <property type="match status" value="3"/>
</dbReference>
<dbReference type="PANTHER" id="PTHR33602:SF1">
    <property type="entry name" value="REGULATORY PROTEIN RECX FAMILY PROTEIN"/>
    <property type="match status" value="1"/>
</dbReference>
<evidence type="ECO:0000256" key="2">
    <source>
        <dbReference type="ARBA" id="ARBA00009695"/>
    </source>
</evidence>
<evidence type="ECO:0000256" key="1">
    <source>
        <dbReference type="ARBA" id="ARBA00004496"/>
    </source>
</evidence>
<dbReference type="InterPro" id="IPR003783">
    <property type="entry name" value="Regulatory_RecX"/>
</dbReference>
<keyword evidence="10" id="KW-1185">Reference proteome</keyword>
<sequence>MIEKITKIELQKKNEDRVNIYINYEYAFSCSKELVYTHKLSNGQQIERDALNAIVAEDNYIKCKNSALRIIERTYKSEKELNDKLIEKGYDEQTIVSTMEFLKKYSFLDDLTYTKMYIKDKIKTQGKNKIKFALIKKGISVEIINNELEEINTDDQNDTLMTLAEKKYKTLQKNEQDIRKLYKKLADFLIRKGFQWEEVKPALKQLLNEDSFEE</sequence>
<dbReference type="PANTHER" id="PTHR33602">
    <property type="entry name" value="REGULATORY PROTEIN RECX FAMILY PROTEIN"/>
    <property type="match status" value="1"/>
</dbReference>
<evidence type="ECO:0000256" key="5">
    <source>
        <dbReference type="HAMAP-Rule" id="MF_01114"/>
    </source>
</evidence>
<accession>A0ABW8TQH6</accession>
<dbReference type="InterPro" id="IPR053924">
    <property type="entry name" value="RecX_HTH_2nd"/>
</dbReference>
<dbReference type="InterPro" id="IPR053926">
    <property type="entry name" value="RecX_HTH_1st"/>
</dbReference>
<dbReference type="EMBL" id="JBJHZY010000001">
    <property type="protein sequence ID" value="MFL0267719.1"/>
    <property type="molecule type" value="Genomic_DNA"/>
</dbReference>
<dbReference type="InterPro" id="IPR053925">
    <property type="entry name" value="RecX_HTH_3rd"/>
</dbReference>
<dbReference type="Pfam" id="PF02631">
    <property type="entry name" value="RecX_HTH2"/>
    <property type="match status" value="1"/>
</dbReference>
<proteinExistence type="inferred from homology"/>